<keyword evidence="1" id="KW-0963">Cytoplasm</keyword>
<dbReference type="PANTHER" id="PTHR12612">
    <property type="entry name" value="NUCLEAR TRANSPORT FACTOR 2"/>
    <property type="match status" value="1"/>
</dbReference>
<organism evidence="4">
    <name type="scientific">Hemiselmis andersenii</name>
    <name type="common">Cryptophyte alga</name>
    <dbReference type="NCBI Taxonomy" id="464988"/>
    <lineage>
        <taxon>Eukaryota</taxon>
        <taxon>Cryptophyceae</taxon>
        <taxon>Cryptomonadales</taxon>
        <taxon>Hemiselmidaceae</taxon>
        <taxon>Hemiselmis</taxon>
    </lineage>
</organism>
<dbReference type="GO" id="GO:0051028">
    <property type="term" value="P:mRNA transport"/>
    <property type="evidence" value="ECO:0007669"/>
    <property type="project" value="UniProtKB-UniRule"/>
</dbReference>
<dbReference type="InterPro" id="IPR002075">
    <property type="entry name" value="NTF2_dom"/>
</dbReference>
<evidence type="ECO:0000259" key="2">
    <source>
        <dbReference type="PROSITE" id="PS50177"/>
    </source>
</evidence>
<evidence type="ECO:0000313" key="4">
    <source>
        <dbReference type="EMBL" id="CAD8958943.1"/>
    </source>
</evidence>
<dbReference type="GO" id="GO:0005737">
    <property type="term" value="C:cytoplasm"/>
    <property type="evidence" value="ECO:0007669"/>
    <property type="project" value="UniProtKB-SubCell"/>
</dbReference>
<dbReference type="InterPro" id="IPR018222">
    <property type="entry name" value="Nuclear_transport_factor_2_euk"/>
</dbReference>
<feature type="domain" description="NTF2" evidence="2">
    <location>
        <begin position="11"/>
        <end position="134"/>
    </location>
</feature>
<comment type="function">
    <text evidence="1">Has a role in nuclear-cytoplasmic transport of proteins and mRNAs.</text>
</comment>
<protein>
    <recommendedName>
        <fullName evidence="1">NTF2-related export protein</fullName>
    </recommendedName>
</protein>
<accession>A0A6U4VY36</accession>
<keyword evidence="1" id="KW-0813">Transport</keyword>
<dbReference type="CDD" id="cd00780">
    <property type="entry name" value="NTF2"/>
    <property type="match status" value="1"/>
</dbReference>
<dbReference type="EMBL" id="HBFX01022102">
    <property type="protein sequence ID" value="CAD8958943.1"/>
    <property type="molecule type" value="Transcribed_RNA"/>
</dbReference>
<comment type="subcellular location">
    <subcellularLocation>
        <location evidence="1">Cytoplasm</location>
    </subcellularLocation>
    <subcellularLocation>
        <location evidence="1">Nucleus</location>
    </subcellularLocation>
</comment>
<dbReference type="PROSITE" id="PS50177">
    <property type="entry name" value="NTF2_DOMAIN"/>
    <property type="match status" value="1"/>
</dbReference>
<dbReference type="GO" id="GO:0015031">
    <property type="term" value="P:protein transport"/>
    <property type="evidence" value="ECO:0007669"/>
    <property type="project" value="UniProtKB-KW"/>
</dbReference>
<dbReference type="SUPFAM" id="SSF54427">
    <property type="entry name" value="NTF2-like"/>
    <property type="match status" value="1"/>
</dbReference>
<keyword evidence="1" id="KW-0653">Protein transport</keyword>
<dbReference type="InterPro" id="IPR045875">
    <property type="entry name" value="NTF2"/>
</dbReference>
<name>A0A6U4VY36_HEMAN</name>
<dbReference type="GO" id="GO:0006913">
    <property type="term" value="P:nucleocytoplasmic transport"/>
    <property type="evidence" value="ECO:0007669"/>
    <property type="project" value="UniProtKB-UniRule"/>
</dbReference>
<dbReference type="EMBL" id="HBFK01014377">
    <property type="protein sequence ID" value="CAD8742246.1"/>
    <property type="molecule type" value="Transcribed_RNA"/>
</dbReference>
<evidence type="ECO:0000313" key="3">
    <source>
        <dbReference type="EMBL" id="CAD8742246.1"/>
    </source>
</evidence>
<dbReference type="Pfam" id="PF02136">
    <property type="entry name" value="NTF2"/>
    <property type="match status" value="1"/>
</dbReference>
<gene>
    <name evidence="4" type="ORF">HAND00432_LOCUS13482</name>
    <name evidence="3" type="ORF">HAND1043_LOCUS8740</name>
</gene>
<dbReference type="Gene3D" id="3.10.450.50">
    <property type="match status" value="1"/>
</dbReference>
<proteinExistence type="predicted"/>
<dbReference type="AlphaFoldDB" id="A0A6U4VY36"/>
<sequence length="136" mass="15173">MTDTVSITTEGGEQFQKHFYEYLDSDRKNLQHLYHEESKVVWNGQPLKGKDAVTRFLAELPTSKHEVQSLDCQPVATGGDGSDPMILVTVMGVVLFGDKLAKPAPETKPFAQTFVLGKDPVNNAYFICADNYRFTT</sequence>
<evidence type="ECO:0000256" key="1">
    <source>
        <dbReference type="RuleBase" id="RU369002"/>
    </source>
</evidence>
<dbReference type="GO" id="GO:0005634">
    <property type="term" value="C:nucleus"/>
    <property type="evidence" value="ECO:0007669"/>
    <property type="project" value="UniProtKB-SubCell"/>
</dbReference>
<dbReference type="InterPro" id="IPR032710">
    <property type="entry name" value="NTF2-like_dom_sf"/>
</dbReference>
<keyword evidence="1" id="KW-0539">Nucleus</keyword>
<reference evidence="4" key="1">
    <citation type="submission" date="2021-01" db="EMBL/GenBank/DDBJ databases">
        <authorList>
            <person name="Corre E."/>
            <person name="Pelletier E."/>
            <person name="Niang G."/>
            <person name="Scheremetjew M."/>
            <person name="Finn R."/>
            <person name="Kale V."/>
            <person name="Holt S."/>
            <person name="Cochrane G."/>
            <person name="Meng A."/>
            <person name="Brown T."/>
            <person name="Cohen L."/>
        </authorList>
    </citation>
    <scope>NUCLEOTIDE SEQUENCE</scope>
    <source>
        <strain evidence="3">CCMP441</strain>
        <strain evidence="4">CCMP644</strain>
    </source>
</reference>